<feature type="non-terminal residue" evidence="2">
    <location>
        <position position="1"/>
    </location>
</feature>
<evidence type="ECO:0000313" key="2">
    <source>
        <dbReference type="EMBL" id="CAH3104309.1"/>
    </source>
</evidence>
<dbReference type="SUPFAM" id="SSF141086">
    <property type="entry name" value="Agglutinin HPA-like"/>
    <property type="match status" value="1"/>
</dbReference>
<dbReference type="InterPro" id="IPR037221">
    <property type="entry name" value="H-type_lectin_dom_sf"/>
</dbReference>
<dbReference type="EMBL" id="CALNXJ010000009">
    <property type="protein sequence ID" value="CAH3104309.1"/>
    <property type="molecule type" value="Genomic_DNA"/>
</dbReference>
<protein>
    <recommendedName>
        <fullName evidence="1">H-type lectin domain-containing protein</fullName>
    </recommendedName>
</protein>
<sequence length="290" mass="32030">SFQASEKGKIDLQLTDDDLNCQYVSFSGKFSTDGTPVRVFASINHGNKSSGVHDLAFIWIEDVTTSHFKACLKQSGKNPEGNRTMIDWFAFQGSQLGVSHGQIRFNLFTTGSQCKWVKFSQAFSSVPKIHVTVQHGIPNKGQDPMNVWITNVSANRFEVCLQESTTFSGLHDKLSVNWMAFEYYPSVWKAKESSLVKFSENEVPSARDSYALCKNVSFSSPFYSAPVVLTTVISGVGNSANSGCPAKGPSITWLEKVSTYYFRVCIKDSAGYDGQRSKVLVDYLVIGGIM</sequence>
<accession>A0AAU9W7A4</accession>
<evidence type="ECO:0000313" key="3">
    <source>
        <dbReference type="Proteomes" id="UP001159428"/>
    </source>
</evidence>
<dbReference type="GO" id="GO:0007155">
    <property type="term" value="P:cell adhesion"/>
    <property type="evidence" value="ECO:0007669"/>
    <property type="project" value="InterPro"/>
</dbReference>
<comment type="caution">
    <text evidence="2">The sequence shown here is derived from an EMBL/GenBank/DDBJ whole genome shotgun (WGS) entry which is preliminary data.</text>
</comment>
<evidence type="ECO:0000259" key="1">
    <source>
        <dbReference type="Pfam" id="PF09458"/>
    </source>
</evidence>
<name>A0AAU9W7A4_9CNID</name>
<dbReference type="Gene3D" id="2.60.40.2080">
    <property type="match status" value="2"/>
</dbReference>
<proteinExistence type="predicted"/>
<dbReference type="Proteomes" id="UP001159428">
    <property type="component" value="Unassembled WGS sequence"/>
</dbReference>
<dbReference type="AlphaFoldDB" id="A0AAU9W7A4"/>
<dbReference type="InterPro" id="IPR019019">
    <property type="entry name" value="H-type_lectin_domain"/>
</dbReference>
<dbReference type="GO" id="GO:0030246">
    <property type="term" value="F:carbohydrate binding"/>
    <property type="evidence" value="ECO:0007669"/>
    <property type="project" value="InterPro"/>
</dbReference>
<organism evidence="2 3">
    <name type="scientific">Pocillopora meandrina</name>
    <dbReference type="NCBI Taxonomy" id="46732"/>
    <lineage>
        <taxon>Eukaryota</taxon>
        <taxon>Metazoa</taxon>
        <taxon>Cnidaria</taxon>
        <taxon>Anthozoa</taxon>
        <taxon>Hexacorallia</taxon>
        <taxon>Scleractinia</taxon>
        <taxon>Astrocoeniina</taxon>
        <taxon>Pocilloporidae</taxon>
        <taxon>Pocillopora</taxon>
    </lineage>
</organism>
<gene>
    <name evidence="2" type="ORF">PMEA_00034641</name>
</gene>
<reference evidence="2 3" key="1">
    <citation type="submission" date="2022-05" db="EMBL/GenBank/DDBJ databases">
        <authorList>
            <consortium name="Genoscope - CEA"/>
            <person name="William W."/>
        </authorList>
    </citation>
    <scope>NUCLEOTIDE SEQUENCE [LARGE SCALE GENOMIC DNA]</scope>
</reference>
<dbReference type="Pfam" id="PF09458">
    <property type="entry name" value="H_lectin"/>
    <property type="match status" value="1"/>
</dbReference>
<feature type="domain" description="H-type lectin" evidence="1">
    <location>
        <begin position="117"/>
        <end position="181"/>
    </location>
</feature>
<keyword evidence="3" id="KW-1185">Reference proteome</keyword>